<dbReference type="OrthoDB" id="286557at2759"/>
<dbReference type="GO" id="GO:0046872">
    <property type="term" value="F:metal ion binding"/>
    <property type="evidence" value="ECO:0007669"/>
    <property type="project" value="UniProtKB-KW"/>
</dbReference>
<dbReference type="InterPro" id="IPR036971">
    <property type="entry name" value="PDEase_catalytic_dom_sf"/>
</dbReference>
<evidence type="ECO:0000256" key="4">
    <source>
        <dbReference type="PIRSR" id="PIRSR623088-2"/>
    </source>
</evidence>
<organism evidence="8 9">
    <name type="scientific">Tetrahymena thermophila (strain SB210)</name>
    <dbReference type="NCBI Taxonomy" id="312017"/>
    <lineage>
        <taxon>Eukaryota</taxon>
        <taxon>Sar</taxon>
        <taxon>Alveolata</taxon>
        <taxon>Ciliophora</taxon>
        <taxon>Intramacronucleata</taxon>
        <taxon>Oligohymenophorea</taxon>
        <taxon>Hymenostomatida</taxon>
        <taxon>Tetrahymenina</taxon>
        <taxon>Tetrahymenidae</taxon>
        <taxon>Tetrahymena</taxon>
    </lineage>
</organism>
<dbReference type="AlphaFoldDB" id="I7M0W2"/>
<dbReference type="InterPro" id="IPR003607">
    <property type="entry name" value="HD/PDEase_dom"/>
</dbReference>
<comment type="similarity">
    <text evidence="6">Belongs to the cyclic nucleotide phosphodiesterase family.</text>
</comment>
<dbReference type="Pfam" id="PF00233">
    <property type="entry name" value="PDEase_I"/>
    <property type="match status" value="1"/>
</dbReference>
<dbReference type="InParanoid" id="I7M0W2"/>
<dbReference type="GeneID" id="7825046"/>
<comment type="cofactor">
    <cofactor evidence="6">
        <name>a divalent metal cation</name>
        <dbReference type="ChEBI" id="CHEBI:60240"/>
    </cofactor>
    <text evidence="6">Binds 2 divalent metal cations per subunit. Site 1 may preferentially bind zinc ions, while site 2 has a preference for magnesium and/or manganese ions.</text>
</comment>
<accession>I7M0W2</accession>
<evidence type="ECO:0000259" key="7">
    <source>
        <dbReference type="PROSITE" id="PS51845"/>
    </source>
</evidence>
<feature type="binding site" evidence="5">
    <location>
        <position position="712"/>
    </location>
    <ligand>
        <name>Zn(2+)</name>
        <dbReference type="ChEBI" id="CHEBI:29105"/>
        <label>2</label>
    </ligand>
</feature>
<feature type="binding site" evidence="4">
    <location>
        <position position="877"/>
    </location>
    <ligand>
        <name>AMP</name>
        <dbReference type="ChEBI" id="CHEBI:456215"/>
    </ligand>
</feature>
<feature type="binding site" evidence="4">
    <location>
        <position position="825"/>
    </location>
    <ligand>
        <name>AMP</name>
        <dbReference type="ChEBI" id="CHEBI:456215"/>
    </ligand>
</feature>
<dbReference type="EMBL" id="GG662740">
    <property type="protein sequence ID" value="EAR92822.3"/>
    <property type="molecule type" value="Genomic_DNA"/>
</dbReference>
<feature type="binding site" evidence="5">
    <location>
        <position position="825"/>
    </location>
    <ligand>
        <name>Zn(2+)</name>
        <dbReference type="ChEBI" id="CHEBI:29105"/>
        <label>1</label>
    </ligand>
</feature>
<dbReference type="eggNOG" id="KOG3688">
    <property type="taxonomic scope" value="Eukaryota"/>
</dbReference>
<dbReference type="SUPFAM" id="SSF109604">
    <property type="entry name" value="HD-domain/PDEase-like"/>
    <property type="match status" value="1"/>
</dbReference>
<feature type="binding site" evidence="4">
    <location>
        <begin position="671"/>
        <end position="675"/>
    </location>
    <ligand>
        <name>AMP</name>
        <dbReference type="ChEBI" id="CHEBI:456215"/>
    </ligand>
</feature>
<dbReference type="InterPro" id="IPR023088">
    <property type="entry name" value="PDEase"/>
</dbReference>
<dbReference type="PANTHER" id="PTHR11347">
    <property type="entry name" value="CYCLIC NUCLEOTIDE PHOSPHODIESTERASE"/>
    <property type="match status" value="1"/>
</dbReference>
<feature type="domain" description="PDEase" evidence="7">
    <location>
        <begin position="582"/>
        <end position="922"/>
    </location>
</feature>
<gene>
    <name evidence="8" type="ORF">TTHERM_00293350</name>
</gene>
<keyword evidence="2 6" id="KW-0378">Hydrolase</keyword>
<keyword evidence="1 5" id="KW-0479">Metal-binding</keyword>
<feature type="binding site" evidence="5">
    <location>
        <position position="712"/>
    </location>
    <ligand>
        <name>Zn(2+)</name>
        <dbReference type="ChEBI" id="CHEBI:29105"/>
        <label>1</label>
    </ligand>
</feature>
<proteinExistence type="inferred from homology"/>
<dbReference type="RefSeq" id="XP_001013067.3">
    <property type="nucleotide sequence ID" value="XM_001013067.3"/>
</dbReference>
<dbReference type="Proteomes" id="UP000009168">
    <property type="component" value="Unassembled WGS sequence"/>
</dbReference>
<dbReference type="GO" id="GO:0007165">
    <property type="term" value="P:signal transduction"/>
    <property type="evidence" value="ECO:0007669"/>
    <property type="project" value="InterPro"/>
</dbReference>
<feature type="binding site" evidence="4">
    <location>
        <position position="712"/>
    </location>
    <ligand>
        <name>AMP</name>
        <dbReference type="ChEBI" id="CHEBI:456215"/>
    </ligand>
</feature>
<keyword evidence="9" id="KW-1185">Reference proteome</keyword>
<feature type="binding site" evidence="5">
    <location>
        <position position="711"/>
    </location>
    <ligand>
        <name>Zn(2+)</name>
        <dbReference type="ChEBI" id="CHEBI:29105"/>
        <label>1</label>
    </ligand>
</feature>
<dbReference type="CDD" id="cd00077">
    <property type="entry name" value="HDc"/>
    <property type="match status" value="1"/>
</dbReference>
<dbReference type="InterPro" id="IPR023174">
    <property type="entry name" value="PDEase_CS"/>
</dbReference>
<evidence type="ECO:0000256" key="3">
    <source>
        <dbReference type="PIRSR" id="PIRSR623088-1"/>
    </source>
</evidence>
<name>I7M0W2_TETTS</name>
<dbReference type="Gene3D" id="1.10.1300.10">
    <property type="entry name" value="3'5'-cyclic nucleotide phosphodiesterase, catalytic domain"/>
    <property type="match status" value="1"/>
</dbReference>
<sequence length="941" mass="111353">MSNNKSNKQIMLDLLRQSNKQLDLIPNSNLELTLEELSELNQIKNKLNTLKIINDFYPQKKKHINGSVQNGIHLHNMEQNLFNDLEERIQAFKQKIRSIDKYRIYILNQKALTKERSLYLLRSLINMAFQSSNLSIIYNSKKNQEQVHLFTTTEHFNIPNDDLKKISCELKAFLTGENKKEIIENSNERPDLECFSQYFGNKKYFFLKLNNSNFFIFEMESILFSYFLKLPFKSCFLIFNFMIDIVNDIQNSKIVKENLLSILHMTKFQYLRFSYEILKSIMCELIRYHLQSDCDILNNGDSDSENQWDIITDQDKIYIPIGDSKFVQFILCIKSFKLNLFTFVERLTKQWRYFISMVSNFSSKEYTMEIIDSKNQNSLFFLFDKKRQLIYQPHPIPIEFDLFHIPDNYQLGEQLLLDDLIFEEENKRLIGKVIDELELGEKNFGNVDQKQYQIDIIPLRNQFNQIDSYLILTEDKKQGHQNLNQDEKAKTGKSRKNIYQEIEKYCQNLIEHYSLQENFTPQDLMNFLKDKSIEYKISTQLDITEEQYKDSYVVEYYHTDLPIKFKPRMLTLIPKFQESITRQGSFSSLQHQTIVNVPKELFKVNDMDVDELSHWDFPYNQVSTTEDKLRYAWSMFHLAGFMDKLKIDKEVFLKFLQLLQHKYDKRQNPFHNFQHAIAVSHATYFFINAKFLARYLDYLEQFTLLFSSLGHDVSHTGRTNAFEVATLSKLAIKFNDESVLENHHSSTLFKIIQKHNIFEQLSNEDVKNIRKYCISNILSTDMKKHQELTKQFEIKLTYLKQEGTDLIKSEADKKLMCGFLVHVADLTGPTKCFELAKEWSMRICKEFTLQVQEEEHLGLPVTPYLVGLESMEIISKQEGNFAKIIVLPLYSVLSEFAGPEFKQMVKNCENNISQWEKIHQEEKQKKETILTESINNVNGTK</sequence>
<evidence type="ECO:0000256" key="5">
    <source>
        <dbReference type="PIRSR" id="PIRSR623088-3"/>
    </source>
</evidence>
<dbReference type="PROSITE" id="PS00126">
    <property type="entry name" value="PDEASE_I_1"/>
    <property type="match status" value="1"/>
</dbReference>
<evidence type="ECO:0000256" key="1">
    <source>
        <dbReference type="ARBA" id="ARBA00022723"/>
    </source>
</evidence>
<feature type="binding site" evidence="5">
    <location>
        <position position="675"/>
    </location>
    <ligand>
        <name>Zn(2+)</name>
        <dbReference type="ChEBI" id="CHEBI:29105"/>
        <label>1</label>
    </ligand>
</feature>
<reference evidence="9" key="1">
    <citation type="journal article" date="2006" name="PLoS Biol.">
        <title>Macronuclear genome sequence of the ciliate Tetrahymena thermophila, a model eukaryote.</title>
        <authorList>
            <person name="Eisen J.A."/>
            <person name="Coyne R.S."/>
            <person name="Wu M."/>
            <person name="Wu D."/>
            <person name="Thiagarajan M."/>
            <person name="Wortman J.R."/>
            <person name="Badger J.H."/>
            <person name="Ren Q."/>
            <person name="Amedeo P."/>
            <person name="Jones K.M."/>
            <person name="Tallon L.J."/>
            <person name="Delcher A.L."/>
            <person name="Salzberg S.L."/>
            <person name="Silva J.C."/>
            <person name="Haas B.J."/>
            <person name="Majoros W.H."/>
            <person name="Farzad M."/>
            <person name="Carlton J.M."/>
            <person name="Smith R.K. Jr."/>
            <person name="Garg J."/>
            <person name="Pearlman R.E."/>
            <person name="Karrer K.M."/>
            <person name="Sun L."/>
            <person name="Manning G."/>
            <person name="Elde N.C."/>
            <person name="Turkewitz A.P."/>
            <person name="Asai D.J."/>
            <person name="Wilkes D.E."/>
            <person name="Wang Y."/>
            <person name="Cai H."/>
            <person name="Collins K."/>
            <person name="Stewart B.A."/>
            <person name="Lee S.R."/>
            <person name="Wilamowska K."/>
            <person name="Weinberg Z."/>
            <person name="Ruzzo W.L."/>
            <person name="Wloga D."/>
            <person name="Gaertig J."/>
            <person name="Frankel J."/>
            <person name="Tsao C.-C."/>
            <person name="Gorovsky M.A."/>
            <person name="Keeling P.J."/>
            <person name="Waller R.F."/>
            <person name="Patron N.J."/>
            <person name="Cherry J.M."/>
            <person name="Stover N.A."/>
            <person name="Krieger C.J."/>
            <person name="del Toro C."/>
            <person name="Ryder H.F."/>
            <person name="Williamson S.C."/>
            <person name="Barbeau R.A."/>
            <person name="Hamilton E.P."/>
            <person name="Orias E."/>
        </authorList>
    </citation>
    <scope>NUCLEOTIDE SEQUENCE [LARGE SCALE GENOMIC DNA]</scope>
    <source>
        <strain evidence="9">SB210</strain>
    </source>
</reference>
<dbReference type="InterPro" id="IPR002073">
    <property type="entry name" value="PDEase_catalytic_dom"/>
</dbReference>
<dbReference type="KEGG" id="tet:TTHERM_00293350"/>
<protein>
    <recommendedName>
        <fullName evidence="6">Phosphodiesterase</fullName>
        <ecNumber evidence="6">3.1.4.-</ecNumber>
    </recommendedName>
</protein>
<evidence type="ECO:0000313" key="8">
    <source>
        <dbReference type="EMBL" id="EAR92822.3"/>
    </source>
</evidence>
<dbReference type="PRINTS" id="PR00387">
    <property type="entry name" value="PDIESTERASE1"/>
</dbReference>
<feature type="active site" description="Proton donor" evidence="3">
    <location>
        <position position="671"/>
    </location>
</feature>
<dbReference type="STRING" id="312017.I7M0W2"/>
<evidence type="ECO:0000256" key="2">
    <source>
        <dbReference type="ARBA" id="ARBA00022801"/>
    </source>
</evidence>
<dbReference type="PROSITE" id="PS51845">
    <property type="entry name" value="PDEASE_I_2"/>
    <property type="match status" value="1"/>
</dbReference>
<evidence type="ECO:0000256" key="6">
    <source>
        <dbReference type="RuleBase" id="RU363067"/>
    </source>
</evidence>
<dbReference type="GO" id="GO:0004114">
    <property type="term" value="F:3',5'-cyclic-nucleotide phosphodiesterase activity"/>
    <property type="evidence" value="ECO:0007669"/>
    <property type="project" value="InterPro"/>
</dbReference>
<evidence type="ECO:0000313" key="9">
    <source>
        <dbReference type="Proteomes" id="UP000009168"/>
    </source>
</evidence>
<dbReference type="EC" id="3.1.4.-" evidence="6"/>